<proteinExistence type="predicted"/>
<evidence type="ECO:0000256" key="1">
    <source>
        <dbReference type="SAM" id="SignalP"/>
    </source>
</evidence>
<reference evidence="2 3" key="1">
    <citation type="submission" date="2020-08" db="EMBL/GenBank/DDBJ databases">
        <title>Genomic Encyclopedia of Type Strains, Phase IV (KMG-IV): sequencing the most valuable type-strain genomes for metagenomic binning, comparative biology and taxonomic classification.</title>
        <authorList>
            <person name="Goeker M."/>
        </authorList>
    </citation>
    <scope>NUCLEOTIDE SEQUENCE [LARGE SCALE GENOMIC DNA]</scope>
    <source>
        <strain evidence="2 3">DSM 102255</strain>
    </source>
</reference>
<dbReference type="RefSeq" id="WP_184076687.1">
    <property type="nucleotide sequence ID" value="NZ_JACIJP010000001.1"/>
</dbReference>
<evidence type="ECO:0000313" key="2">
    <source>
        <dbReference type="EMBL" id="MBB6122495.1"/>
    </source>
</evidence>
<accession>A0A841J1F4</accession>
<keyword evidence="1" id="KW-0732">Signal</keyword>
<feature type="chain" id="PRO_5032661313" evidence="1">
    <location>
        <begin position="22"/>
        <end position="400"/>
    </location>
</feature>
<dbReference type="EMBL" id="JACIJP010000001">
    <property type="protein sequence ID" value="MBB6122495.1"/>
    <property type="molecule type" value="Genomic_DNA"/>
</dbReference>
<name>A0A841J1F4_9SPHN</name>
<comment type="caution">
    <text evidence="2">The sequence shown here is derived from an EMBL/GenBank/DDBJ whole genome shotgun (WGS) entry which is preliminary data.</text>
</comment>
<dbReference type="Proteomes" id="UP000552700">
    <property type="component" value="Unassembled WGS sequence"/>
</dbReference>
<evidence type="ECO:0000313" key="3">
    <source>
        <dbReference type="Proteomes" id="UP000552700"/>
    </source>
</evidence>
<organism evidence="2 3">
    <name type="scientific">Sphingobium subterraneum</name>
    <dbReference type="NCBI Taxonomy" id="627688"/>
    <lineage>
        <taxon>Bacteria</taxon>
        <taxon>Pseudomonadati</taxon>
        <taxon>Pseudomonadota</taxon>
        <taxon>Alphaproteobacteria</taxon>
        <taxon>Sphingomonadales</taxon>
        <taxon>Sphingomonadaceae</taxon>
        <taxon>Sphingobium</taxon>
    </lineage>
</organism>
<dbReference type="SUPFAM" id="SSF56935">
    <property type="entry name" value="Porins"/>
    <property type="match status" value="1"/>
</dbReference>
<feature type="signal peptide" evidence="1">
    <location>
        <begin position="1"/>
        <end position="21"/>
    </location>
</feature>
<gene>
    <name evidence="2" type="ORF">FHS92_000202</name>
</gene>
<protein>
    <submittedName>
        <fullName evidence="2">Uncharacterized protein</fullName>
    </submittedName>
</protein>
<sequence length="400" mass="42253">MVTRLVKGTALLCSLAGTSQAIGETMIGADVSANAQYSSNPYSSTTGKASSASAVVSADPFVLWRTEKSTTRLSGNINHTEYSRIYDSTTNFGANLAVDTKLDPRTGLRFGLGFSSAILNSNQLALSPVVGNGGIVDPNLPPVLDPVLANGFRDRQITYQGDASIDRALSARDRVNVGISGAATRFNGNNGNLREYNYGRGQIGYQRSLNARLSIGASMSVAVSDYLSRRQGDGTIYSPQLTVNWQPNSRWTINAAAGVSLSDQHNIVGKEQTTSFSGSLSACELQSLGSLCITASRSVVPSSLAGLSTQTSLGASYSRRLSERTTASLFASYSRSSESNGTGASTLDYLSSNASLSRRLSPRLSAFVSAGYTDSFKSVVNRPANYFGSVGVKMRIGSLR</sequence>
<dbReference type="AlphaFoldDB" id="A0A841J1F4"/>
<keyword evidence="3" id="KW-1185">Reference proteome</keyword>